<protein>
    <recommendedName>
        <fullName evidence="1">glutathione transferase</fullName>
        <ecNumber evidence="1">2.5.1.18</ecNumber>
    </recommendedName>
</protein>
<dbReference type="GO" id="GO:0004364">
    <property type="term" value="F:glutathione transferase activity"/>
    <property type="evidence" value="ECO:0007669"/>
    <property type="project" value="UniProtKB-EC"/>
</dbReference>
<feature type="domain" description="GST N-terminal" evidence="5">
    <location>
        <begin position="1"/>
        <end position="81"/>
    </location>
</feature>
<evidence type="ECO:0000313" key="7">
    <source>
        <dbReference type="EMBL" id="NLR22588.1"/>
    </source>
</evidence>
<dbReference type="InterPro" id="IPR036282">
    <property type="entry name" value="Glutathione-S-Trfase_C_sf"/>
</dbReference>
<dbReference type="PROSITE" id="PS50404">
    <property type="entry name" value="GST_NTER"/>
    <property type="match status" value="1"/>
</dbReference>
<reference evidence="7" key="1">
    <citation type="submission" date="2019-10" db="EMBL/GenBank/DDBJ databases">
        <authorList>
            <person name="Paulsen S."/>
        </authorList>
    </citation>
    <scope>NUCLEOTIDE SEQUENCE</scope>
    <source>
        <strain evidence="7">LMG 19692</strain>
    </source>
</reference>
<dbReference type="CDD" id="cd03046">
    <property type="entry name" value="GST_N_GTT1_like"/>
    <property type="match status" value="1"/>
</dbReference>
<evidence type="ECO:0000259" key="6">
    <source>
        <dbReference type="PROSITE" id="PS50405"/>
    </source>
</evidence>
<comment type="catalytic activity">
    <reaction evidence="3">
        <text>RX + glutathione = an S-substituted glutathione + a halide anion + H(+)</text>
        <dbReference type="Rhea" id="RHEA:16437"/>
        <dbReference type="ChEBI" id="CHEBI:15378"/>
        <dbReference type="ChEBI" id="CHEBI:16042"/>
        <dbReference type="ChEBI" id="CHEBI:17792"/>
        <dbReference type="ChEBI" id="CHEBI:57925"/>
        <dbReference type="ChEBI" id="CHEBI:90779"/>
        <dbReference type="EC" id="2.5.1.18"/>
    </reaction>
</comment>
<dbReference type="Gene3D" id="3.40.30.10">
    <property type="entry name" value="Glutaredoxin"/>
    <property type="match status" value="1"/>
</dbReference>
<dbReference type="RefSeq" id="WP_193522111.1">
    <property type="nucleotide sequence ID" value="NZ_CBCSDF010000014.1"/>
</dbReference>
<evidence type="ECO:0000259" key="5">
    <source>
        <dbReference type="PROSITE" id="PS50404"/>
    </source>
</evidence>
<dbReference type="InterPro" id="IPR004045">
    <property type="entry name" value="Glutathione_S-Trfase_N"/>
</dbReference>
<keyword evidence="2 7" id="KW-0808">Transferase</keyword>
<dbReference type="InterPro" id="IPR036249">
    <property type="entry name" value="Thioredoxin-like_sf"/>
</dbReference>
<proteinExistence type="inferred from homology"/>
<dbReference type="Proteomes" id="UP001304419">
    <property type="component" value="Chromosome 1"/>
</dbReference>
<dbReference type="PANTHER" id="PTHR44051:SF9">
    <property type="entry name" value="GLUTATHIONE S-TRANSFERASE 1"/>
    <property type="match status" value="1"/>
</dbReference>
<comment type="similarity">
    <text evidence="4">Belongs to the GST superfamily.</text>
</comment>
<dbReference type="SUPFAM" id="SSF47616">
    <property type="entry name" value="GST C-terminal domain-like"/>
    <property type="match status" value="1"/>
</dbReference>
<dbReference type="PANTHER" id="PTHR44051">
    <property type="entry name" value="GLUTATHIONE S-TRANSFERASE-RELATED"/>
    <property type="match status" value="1"/>
</dbReference>
<dbReference type="EMBL" id="CP137578">
    <property type="protein sequence ID" value="WOX29513.1"/>
    <property type="molecule type" value="Genomic_DNA"/>
</dbReference>
<dbReference type="SFLD" id="SFLDS00019">
    <property type="entry name" value="Glutathione_Transferase_(cytos"/>
    <property type="match status" value="1"/>
</dbReference>
<dbReference type="SUPFAM" id="SSF52833">
    <property type="entry name" value="Thioredoxin-like"/>
    <property type="match status" value="1"/>
</dbReference>
<dbReference type="SFLD" id="SFLDG01150">
    <property type="entry name" value="Main.1:_Beta-like"/>
    <property type="match status" value="1"/>
</dbReference>
<evidence type="ECO:0000256" key="3">
    <source>
        <dbReference type="ARBA" id="ARBA00047960"/>
    </source>
</evidence>
<dbReference type="EMBL" id="WEIA01000009">
    <property type="protein sequence ID" value="NLR22588.1"/>
    <property type="molecule type" value="Genomic_DNA"/>
</dbReference>
<gene>
    <name evidence="7" type="ORF">F9Y85_15005</name>
    <name evidence="8" type="ORF">R5H13_04410</name>
</gene>
<evidence type="ECO:0000313" key="10">
    <source>
        <dbReference type="Proteomes" id="UP001304419"/>
    </source>
</evidence>
<dbReference type="InterPro" id="IPR010987">
    <property type="entry name" value="Glutathione-S-Trfase_C-like"/>
</dbReference>
<organism evidence="7 9">
    <name type="scientific">Pseudoalteromonas maricaloris</name>
    <dbReference type="NCBI Taxonomy" id="184924"/>
    <lineage>
        <taxon>Bacteria</taxon>
        <taxon>Pseudomonadati</taxon>
        <taxon>Pseudomonadota</taxon>
        <taxon>Gammaproteobacteria</taxon>
        <taxon>Alteromonadales</taxon>
        <taxon>Pseudoalteromonadaceae</taxon>
        <taxon>Pseudoalteromonas</taxon>
    </lineage>
</organism>
<reference evidence="8 10" key="2">
    <citation type="submission" date="2023-10" db="EMBL/GenBank/DDBJ databases">
        <title>To unveil natural product biosynthetic capacity in Pseudoalteromonas.</title>
        <authorList>
            <person name="Wang J."/>
        </authorList>
    </citation>
    <scope>NUCLEOTIDE SEQUENCE [LARGE SCALE GENOMIC DNA]</scope>
    <source>
        <strain evidence="8 10">DSM 15914</strain>
    </source>
</reference>
<dbReference type="Gene3D" id="1.20.1050.10">
    <property type="match status" value="1"/>
</dbReference>
<dbReference type="GO" id="GO:0004601">
    <property type="term" value="F:peroxidase activity"/>
    <property type="evidence" value="ECO:0007669"/>
    <property type="project" value="UniProtKB-ARBA"/>
</dbReference>
<evidence type="ECO:0000256" key="2">
    <source>
        <dbReference type="ARBA" id="ARBA00022679"/>
    </source>
</evidence>
<dbReference type="SFLD" id="SFLDG00358">
    <property type="entry name" value="Main_(cytGST)"/>
    <property type="match status" value="1"/>
</dbReference>
<dbReference type="Pfam" id="PF00043">
    <property type="entry name" value="GST_C"/>
    <property type="match status" value="1"/>
</dbReference>
<dbReference type="FunFam" id="3.40.30.10:FF:000156">
    <property type="entry name" value="Glutathione S-transferase 1"/>
    <property type="match status" value="1"/>
</dbReference>
<dbReference type="InterPro" id="IPR004046">
    <property type="entry name" value="GST_C"/>
</dbReference>
<dbReference type="EC" id="2.5.1.18" evidence="1"/>
<name>A0A8I2H371_9GAMM</name>
<evidence type="ECO:0000256" key="1">
    <source>
        <dbReference type="ARBA" id="ARBA00012452"/>
    </source>
</evidence>
<dbReference type="Pfam" id="PF02798">
    <property type="entry name" value="GST_N"/>
    <property type="match status" value="1"/>
</dbReference>
<feature type="domain" description="GST C-terminal" evidence="6">
    <location>
        <begin position="87"/>
        <end position="202"/>
    </location>
</feature>
<evidence type="ECO:0000313" key="9">
    <source>
        <dbReference type="Proteomes" id="UP000646877"/>
    </source>
</evidence>
<dbReference type="AlphaFoldDB" id="A0A8I2H371"/>
<dbReference type="Proteomes" id="UP000646877">
    <property type="component" value="Unassembled WGS sequence"/>
</dbReference>
<dbReference type="InterPro" id="IPR040079">
    <property type="entry name" value="Glutathione_S-Trfase"/>
</dbReference>
<evidence type="ECO:0000256" key="4">
    <source>
        <dbReference type="RuleBase" id="RU003494"/>
    </source>
</evidence>
<sequence length="202" mass="22798">MLTVHHLNESRSTRVLWLLHELDMPYDLVEHQRNSETRLAPESLKQVHPLGKAPVLVDDNLVLCESGAIMEYLLDKAQDSRLRPDAGTPEYYQYQEWLHFAEGSLALPVIASLMMKMEQRTGDKPMDGYIAKEVNVDFSYIDATLAKQSYFAGNDFTAADIMMTVMLEIADKVGLLTAHSNIKAYLEKVQARGAYQAARSYG</sequence>
<dbReference type="PROSITE" id="PS50405">
    <property type="entry name" value="GST_CTER"/>
    <property type="match status" value="1"/>
</dbReference>
<accession>A0A8I2H371</accession>
<evidence type="ECO:0000313" key="8">
    <source>
        <dbReference type="EMBL" id="WOX29513.1"/>
    </source>
</evidence>
<keyword evidence="10" id="KW-1185">Reference proteome</keyword>
<dbReference type="GO" id="GO:0005737">
    <property type="term" value="C:cytoplasm"/>
    <property type="evidence" value="ECO:0007669"/>
    <property type="project" value="UniProtKB-ARBA"/>
</dbReference>